<dbReference type="PANTHER" id="PTHR11712:SF352">
    <property type="entry name" value="3-OXOACYL-[ACYL-CARRIER-PROTEIN] SYNTHASE"/>
    <property type="match status" value="1"/>
</dbReference>
<dbReference type="InterPro" id="IPR017568">
    <property type="entry name" value="3-oxoacyl-ACP_synth-2"/>
</dbReference>
<evidence type="ECO:0000256" key="1">
    <source>
        <dbReference type="ARBA" id="ARBA00004533"/>
    </source>
</evidence>
<comment type="function">
    <text evidence="18 22">Involved in the type II fatty acid elongation cycle. Catalyzes the elongation of a wide range of acyl-ACP by the addition of two carbons from malonyl-ACP to an acyl acceptor. Can efficiently catalyze the conversion of palmitoleoyl-ACP (cis-hexadec-9-enoyl-ACP) to cis-vaccenoyl-ACP (cis-octadec-11-enoyl-ACP), an essential step in the thermal regulation of fatty acid composition.</text>
</comment>
<keyword evidence="7" id="KW-1003">Cell membrane</keyword>
<dbReference type="EC" id="2.3.1.179" evidence="4 22"/>
<evidence type="ECO:0000256" key="2">
    <source>
        <dbReference type="ARBA" id="ARBA00005194"/>
    </source>
</evidence>
<dbReference type="SUPFAM" id="SSF53901">
    <property type="entry name" value="Thiolase-like"/>
    <property type="match status" value="2"/>
</dbReference>
<comment type="catalytic activity">
    <reaction evidence="20 22">
        <text>(9Z)-hexadecenoyl-[ACP] + malonyl-[ACP] + H(+) = 3-oxo-(11Z)-octadecenoyl-[ACP] + holo-[ACP] + CO2</text>
        <dbReference type="Rhea" id="RHEA:55040"/>
        <dbReference type="Rhea" id="RHEA-COMP:9623"/>
        <dbReference type="Rhea" id="RHEA-COMP:9685"/>
        <dbReference type="Rhea" id="RHEA-COMP:10800"/>
        <dbReference type="Rhea" id="RHEA-COMP:14074"/>
        <dbReference type="ChEBI" id="CHEBI:15378"/>
        <dbReference type="ChEBI" id="CHEBI:16526"/>
        <dbReference type="ChEBI" id="CHEBI:64479"/>
        <dbReference type="ChEBI" id="CHEBI:78449"/>
        <dbReference type="ChEBI" id="CHEBI:83989"/>
        <dbReference type="ChEBI" id="CHEBI:138538"/>
        <dbReference type="EC" id="2.3.1.179"/>
    </reaction>
</comment>
<feature type="domain" description="Ketosynthase family 3 (KS3)" evidence="24">
    <location>
        <begin position="2"/>
        <end position="408"/>
    </location>
</feature>
<evidence type="ECO:0000256" key="16">
    <source>
        <dbReference type="ARBA" id="ARBA00023160"/>
    </source>
</evidence>
<dbReference type="Pfam" id="PF00109">
    <property type="entry name" value="ketoacyl-synt"/>
    <property type="match status" value="1"/>
</dbReference>
<evidence type="ECO:0000256" key="22">
    <source>
        <dbReference type="PIRNR" id="PIRNR000447"/>
    </source>
</evidence>
<keyword evidence="10 22" id="KW-0808">Transferase</keyword>
<keyword evidence="6" id="KW-0536">Nodulation</keyword>
<keyword evidence="14" id="KW-0443">Lipid metabolism</keyword>
<dbReference type="Gene3D" id="3.40.47.10">
    <property type="match status" value="1"/>
</dbReference>
<evidence type="ECO:0000256" key="8">
    <source>
        <dbReference type="ARBA" id="ARBA00022516"/>
    </source>
</evidence>
<dbReference type="Proteomes" id="UP001172055">
    <property type="component" value="Unassembled WGS sequence"/>
</dbReference>
<name>A0ABT8MZ41_9BACL</name>
<comment type="caution">
    <text evidence="25">The sequence shown here is derived from an EMBL/GenBank/DDBJ whole genome shotgun (WGS) entry which is preliminary data.</text>
</comment>
<dbReference type="InterPro" id="IPR014031">
    <property type="entry name" value="Ketoacyl_synth_C"/>
</dbReference>
<evidence type="ECO:0000256" key="7">
    <source>
        <dbReference type="ARBA" id="ARBA00022475"/>
    </source>
</evidence>
<evidence type="ECO:0000256" key="14">
    <source>
        <dbReference type="ARBA" id="ARBA00023098"/>
    </source>
</evidence>
<keyword evidence="8 22" id="KW-0444">Lipid biosynthesis</keyword>
<evidence type="ECO:0000313" key="25">
    <source>
        <dbReference type="EMBL" id="MDN7240620.1"/>
    </source>
</evidence>
<evidence type="ECO:0000256" key="20">
    <source>
        <dbReference type="ARBA" id="ARBA00047318"/>
    </source>
</evidence>
<dbReference type="InterPro" id="IPR000794">
    <property type="entry name" value="Beta-ketoacyl_synthase"/>
</dbReference>
<comment type="pathway">
    <text evidence="2 22">Lipid metabolism; fatty acid biosynthesis.</text>
</comment>
<gene>
    <name evidence="25" type="primary">fabF</name>
    <name evidence="25" type="ORF">QWY14_02410</name>
</gene>
<evidence type="ECO:0000256" key="3">
    <source>
        <dbReference type="ARBA" id="ARBA00008467"/>
    </source>
</evidence>
<dbReference type="CDD" id="cd00834">
    <property type="entry name" value="KAS_I_II"/>
    <property type="match status" value="1"/>
</dbReference>
<dbReference type="InterPro" id="IPR016039">
    <property type="entry name" value="Thiolase-like"/>
</dbReference>
<evidence type="ECO:0000256" key="9">
    <source>
        <dbReference type="ARBA" id="ARBA00022519"/>
    </source>
</evidence>
<evidence type="ECO:0000256" key="10">
    <source>
        <dbReference type="ARBA" id="ARBA00022679"/>
    </source>
</evidence>
<reference evidence="25 26" key="1">
    <citation type="submission" date="2023-06" db="EMBL/GenBank/DDBJ databases">
        <title>Novel species in genus Planococcus.</title>
        <authorList>
            <person name="Ning S."/>
        </authorList>
    </citation>
    <scope>NUCLEOTIDE SEQUENCE [LARGE SCALE GENOMIC DNA]</scope>
    <source>
        <strain evidence="25 26">N028</strain>
    </source>
</reference>
<keyword evidence="17 22" id="KW-0012">Acyltransferase</keyword>
<evidence type="ECO:0000256" key="15">
    <source>
        <dbReference type="ARBA" id="ARBA00023136"/>
    </source>
</evidence>
<keyword evidence="13" id="KW-1133">Transmembrane helix</keyword>
<evidence type="ECO:0000256" key="4">
    <source>
        <dbReference type="ARBA" id="ARBA00012356"/>
    </source>
</evidence>
<dbReference type="SMART" id="SM00825">
    <property type="entry name" value="PKS_KS"/>
    <property type="match status" value="1"/>
</dbReference>
<evidence type="ECO:0000256" key="12">
    <source>
        <dbReference type="ARBA" id="ARBA00022832"/>
    </source>
</evidence>
<keyword evidence="11" id="KW-0812">Transmembrane</keyword>
<dbReference type="GO" id="GO:0004315">
    <property type="term" value="F:3-oxoacyl-[acyl-carrier-protein] synthase activity"/>
    <property type="evidence" value="ECO:0007669"/>
    <property type="project" value="UniProtKB-EC"/>
</dbReference>
<dbReference type="Pfam" id="PF02801">
    <property type="entry name" value="Ketoacyl-synt_C"/>
    <property type="match status" value="1"/>
</dbReference>
<comment type="similarity">
    <text evidence="3 22 23">Belongs to the thiolase-like superfamily. Beta-ketoacyl-ACP synthases family.</text>
</comment>
<organism evidence="25 26">
    <name type="scientific">Planococcus shixiaomingii</name>
    <dbReference type="NCBI Taxonomy" id="3058393"/>
    <lineage>
        <taxon>Bacteria</taxon>
        <taxon>Bacillati</taxon>
        <taxon>Bacillota</taxon>
        <taxon>Bacilli</taxon>
        <taxon>Bacillales</taxon>
        <taxon>Caryophanaceae</taxon>
        <taxon>Planococcus</taxon>
    </lineage>
</organism>
<evidence type="ECO:0000313" key="26">
    <source>
        <dbReference type="Proteomes" id="UP001172055"/>
    </source>
</evidence>
<dbReference type="PANTHER" id="PTHR11712">
    <property type="entry name" value="POLYKETIDE SYNTHASE-RELATED"/>
    <property type="match status" value="1"/>
</dbReference>
<evidence type="ECO:0000256" key="13">
    <source>
        <dbReference type="ARBA" id="ARBA00022989"/>
    </source>
</evidence>
<comment type="subcellular location">
    <subcellularLocation>
        <location evidence="1">Cell inner membrane</location>
    </subcellularLocation>
</comment>
<dbReference type="InterPro" id="IPR020841">
    <property type="entry name" value="PKS_Beta-ketoAc_synthase_dom"/>
</dbReference>
<dbReference type="InterPro" id="IPR014030">
    <property type="entry name" value="Ketoacyl_synth_N"/>
</dbReference>
<dbReference type="NCBIfam" id="NF004970">
    <property type="entry name" value="PRK06333.1"/>
    <property type="match status" value="1"/>
</dbReference>
<keyword evidence="12" id="KW-0276">Fatty acid metabolism</keyword>
<keyword evidence="9" id="KW-0997">Cell inner membrane</keyword>
<dbReference type="PROSITE" id="PS00606">
    <property type="entry name" value="KS3_1"/>
    <property type="match status" value="1"/>
</dbReference>
<evidence type="ECO:0000259" key="24">
    <source>
        <dbReference type="PROSITE" id="PS52004"/>
    </source>
</evidence>
<proteinExistence type="inferred from homology"/>
<protein>
    <recommendedName>
        <fullName evidence="5 22">3-oxoacyl-[acyl-carrier-protein] synthase 2</fullName>
        <ecNumber evidence="4 22">2.3.1.179</ecNumber>
    </recommendedName>
</protein>
<evidence type="ECO:0000256" key="19">
    <source>
        <dbReference type="ARBA" id="ARBA00037576"/>
    </source>
</evidence>
<evidence type="ECO:0000256" key="6">
    <source>
        <dbReference type="ARBA" id="ARBA00022458"/>
    </source>
</evidence>
<evidence type="ECO:0000256" key="17">
    <source>
        <dbReference type="ARBA" id="ARBA00023315"/>
    </source>
</evidence>
<dbReference type="NCBIfam" id="TIGR03150">
    <property type="entry name" value="fabF"/>
    <property type="match status" value="1"/>
</dbReference>
<dbReference type="InterPro" id="IPR018201">
    <property type="entry name" value="Ketoacyl_synth_AS"/>
</dbReference>
<comment type="function">
    <text evidence="19">Proposed to synthesize NOD factor fatty acyl chain. Involved in the synthesis of a highly unsaturated fatty acid moiety, which forms part of a lipo-oligosaccharide that is responsible for host specificity.</text>
</comment>
<dbReference type="PIRSF" id="PIRSF000447">
    <property type="entry name" value="KAS_II"/>
    <property type="match status" value="1"/>
</dbReference>
<dbReference type="RefSeq" id="WP_301724066.1">
    <property type="nucleotide sequence ID" value="NZ_JAUJWV010000001.1"/>
</dbReference>
<keyword evidence="15" id="KW-0472">Membrane</keyword>
<evidence type="ECO:0000256" key="21">
    <source>
        <dbReference type="ARBA" id="ARBA00047659"/>
    </source>
</evidence>
<evidence type="ECO:0000256" key="23">
    <source>
        <dbReference type="RuleBase" id="RU003694"/>
    </source>
</evidence>
<evidence type="ECO:0000256" key="11">
    <source>
        <dbReference type="ARBA" id="ARBA00022692"/>
    </source>
</evidence>
<dbReference type="PROSITE" id="PS52004">
    <property type="entry name" value="KS3_2"/>
    <property type="match status" value="1"/>
</dbReference>
<accession>A0ABT8MZ41</accession>
<keyword evidence="16 22" id="KW-0275">Fatty acid biosynthesis</keyword>
<dbReference type="NCBIfam" id="NF005589">
    <property type="entry name" value="PRK07314.1"/>
    <property type="match status" value="1"/>
</dbReference>
<comment type="catalytic activity">
    <reaction evidence="21 22">
        <text>a fatty acyl-[ACP] + malonyl-[ACP] + H(+) = a 3-oxoacyl-[ACP] + holo-[ACP] + CO2</text>
        <dbReference type="Rhea" id="RHEA:22836"/>
        <dbReference type="Rhea" id="RHEA-COMP:9623"/>
        <dbReference type="Rhea" id="RHEA-COMP:9685"/>
        <dbReference type="Rhea" id="RHEA-COMP:9916"/>
        <dbReference type="Rhea" id="RHEA-COMP:14125"/>
        <dbReference type="ChEBI" id="CHEBI:15378"/>
        <dbReference type="ChEBI" id="CHEBI:16526"/>
        <dbReference type="ChEBI" id="CHEBI:64479"/>
        <dbReference type="ChEBI" id="CHEBI:78449"/>
        <dbReference type="ChEBI" id="CHEBI:78776"/>
        <dbReference type="ChEBI" id="CHEBI:138651"/>
    </reaction>
</comment>
<evidence type="ECO:0000256" key="5">
    <source>
        <dbReference type="ARBA" id="ARBA00014657"/>
    </source>
</evidence>
<keyword evidence="26" id="KW-1185">Reference proteome</keyword>
<evidence type="ECO:0000256" key="18">
    <source>
        <dbReference type="ARBA" id="ARBA00024006"/>
    </source>
</evidence>
<dbReference type="EMBL" id="JAUJWV010000001">
    <property type="protein sequence ID" value="MDN7240620.1"/>
    <property type="molecule type" value="Genomic_DNA"/>
</dbReference>
<sequence>MRRRVVITGYGAVSPLGNDVDTLWNNIKQGKSGIKKIQASGYEEINTKIGGFVDDFNPENYFEKKDLGKYDLFIQYAYAAAKQALNQAKLDSASSDATRLGIYIGSGIGGISTVLENHELLLKKGPRKVSPFMVPMMISNMAAGIVAIKTGFKGPSFSPVSACATGNQAIGEAFLNIMHGYSDAILAGGTEASIHPLAYAGFARMKAMSTNNDFPEKASRPFDDQRDGFVMSEGAGILLLEEYEHARKRGATILGEIIGYGSTTDAYHITSPDYNGAVQAMKSALQMAELEPMKIDYINAHGTSTPEGDKSETNAIKAVFGPHAYQLKVSSTKSMTGHLFGAAGGLEAIITLKSLQENIIPPTINYEYPDSACDLDYVPNRSIASKVDYALSNGFGFGGHNAVLVFKKFKGATFLND</sequence>